<keyword evidence="2" id="KW-1185">Reference proteome</keyword>
<dbReference type="Proteomes" id="UP000239471">
    <property type="component" value="Unassembled WGS sequence"/>
</dbReference>
<dbReference type="AlphaFoldDB" id="A0A2T0BDC6"/>
<evidence type="ECO:0000313" key="2">
    <source>
        <dbReference type="Proteomes" id="UP000239471"/>
    </source>
</evidence>
<comment type="caution">
    <text evidence="1">The sequence shown here is derived from an EMBL/GenBank/DDBJ whole genome shotgun (WGS) entry which is preliminary data.</text>
</comment>
<gene>
    <name evidence="1" type="ORF">CLVI_21910</name>
</gene>
<reference evidence="1 2" key="1">
    <citation type="submission" date="2018-03" db="EMBL/GenBank/DDBJ databases">
        <title>Genome sequence of Clostridium vincentii DSM 10228.</title>
        <authorList>
            <person name="Poehlein A."/>
            <person name="Daniel R."/>
        </authorList>
    </citation>
    <scope>NUCLEOTIDE SEQUENCE [LARGE SCALE GENOMIC DNA]</scope>
    <source>
        <strain evidence="1 2">DSM 10228</strain>
    </source>
</reference>
<accession>A0A2T0BDC6</accession>
<organism evidence="1 2">
    <name type="scientific">Clostridium vincentii</name>
    <dbReference type="NCBI Taxonomy" id="52704"/>
    <lineage>
        <taxon>Bacteria</taxon>
        <taxon>Bacillati</taxon>
        <taxon>Bacillota</taxon>
        <taxon>Clostridia</taxon>
        <taxon>Eubacteriales</taxon>
        <taxon>Clostridiaceae</taxon>
        <taxon>Clostridium</taxon>
    </lineage>
</organism>
<sequence length="387" mass="44589">MTIKQLLSKICPISMTPKNSLSQNIVNKEKVNFPIAIYENKERDILYPLIDFSSKDSHGVDVQNLCLVDFKGDEHYSGIELQQVFRNNKLQYVALVSNLDLSHVDVYSLPETNIVNEDYCKMFNSLAVYPCESLKANLKYGYKGLNASLSFIDKLGRHIEYDIKENTNILNNFGLIAPVGSGIKDPKFFPMVYLKDFNMVKQKGTEISIRIDNRKLEPKKLPLLCDLERVYLLRYSFNNLIREWNHNFNGVLEPVPIESSEVLANNCTYLLDKNEDYYEVRCVKNIVGSKIMSINFNPALPDIKALKDEIKLNGNFYLNADNKVGILSGNYSIERQADKIKITFTPKKAWQPMPGKLWVSTYKWTGEISFKEDHAIMNSQWHRTNNK</sequence>
<name>A0A2T0BDC6_9CLOT</name>
<dbReference type="RefSeq" id="WP_106060151.1">
    <property type="nucleotide sequence ID" value="NZ_PVXQ01000023.1"/>
</dbReference>
<protein>
    <submittedName>
        <fullName evidence="1">Uncharacterized protein</fullName>
    </submittedName>
</protein>
<proteinExistence type="predicted"/>
<dbReference type="EMBL" id="PVXQ01000023">
    <property type="protein sequence ID" value="PRR81845.1"/>
    <property type="molecule type" value="Genomic_DNA"/>
</dbReference>
<evidence type="ECO:0000313" key="1">
    <source>
        <dbReference type="EMBL" id="PRR81845.1"/>
    </source>
</evidence>
<dbReference type="OrthoDB" id="4823114at2"/>